<evidence type="ECO:0000313" key="2">
    <source>
        <dbReference type="Proteomes" id="UP001066276"/>
    </source>
</evidence>
<dbReference type="AlphaFoldDB" id="A0AAV7U7K5"/>
<dbReference type="EMBL" id="JANPWB010000005">
    <property type="protein sequence ID" value="KAJ1183773.1"/>
    <property type="molecule type" value="Genomic_DNA"/>
</dbReference>
<keyword evidence="2" id="KW-1185">Reference proteome</keyword>
<name>A0AAV7U7K5_PLEWA</name>
<dbReference type="Proteomes" id="UP001066276">
    <property type="component" value="Chromosome 3_1"/>
</dbReference>
<protein>
    <submittedName>
        <fullName evidence="1">Uncharacterized protein</fullName>
    </submittedName>
</protein>
<gene>
    <name evidence="1" type="ORF">NDU88_000587</name>
</gene>
<comment type="caution">
    <text evidence="1">The sequence shown here is derived from an EMBL/GenBank/DDBJ whole genome shotgun (WGS) entry which is preliminary data.</text>
</comment>
<reference evidence="1" key="1">
    <citation type="journal article" date="2022" name="bioRxiv">
        <title>Sequencing and chromosome-scale assembly of the giantPleurodeles waltlgenome.</title>
        <authorList>
            <person name="Brown T."/>
            <person name="Elewa A."/>
            <person name="Iarovenko S."/>
            <person name="Subramanian E."/>
            <person name="Araus A.J."/>
            <person name="Petzold A."/>
            <person name="Susuki M."/>
            <person name="Suzuki K.-i.T."/>
            <person name="Hayashi T."/>
            <person name="Toyoda A."/>
            <person name="Oliveira C."/>
            <person name="Osipova E."/>
            <person name="Leigh N.D."/>
            <person name="Simon A."/>
            <person name="Yun M.H."/>
        </authorList>
    </citation>
    <scope>NUCLEOTIDE SEQUENCE</scope>
    <source>
        <strain evidence="1">20211129_DDA</strain>
        <tissue evidence="1">Liver</tissue>
    </source>
</reference>
<organism evidence="1 2">
    <name type="scientific">Pleurodeles waltl</name>
    <name type="common">Iberian ribbed newt</name>
    <dbReference type="NCBI Taxonomy" id="8319"/>
    <lineage>
        <taxon>Eukaryota</taxon>
        <taxon>Metazoa</taxon>
        <taxon>Chordata</taxon>
        <taxon>Craniata</taxon>
        <taxon>Vertebrata</taxon>
        <taxon>Euteleostomi</taxon>
        <taxon>Amphibia</taxon>
        <taxon>Batrachia</taxon>
        <taxon>Caudata</taxon>
        <taxon>Salamandroidea</taxon>
        <taxon>Salamandridae</taxon>
        <taxon>Pleurodelinae</taxon>
        <taxon>Pleurodeles</taxon>
    </lineage>
</organism>
<accession>A0AAV7U7K5</accession>
<proteinExistence type="predicted"/>
<sequence>MAIVNGMPVIEHVNQMVQSYRATIHDTSKYIPFELLRGREPKTMLVVGEVDMSSKVDGGEIEKNIKKNQEKYESWFDKKKNAKFTHVDLHLKVRVKYQWTI</sequence>
<evidence type="ECO:0000313" key="1">
    <source>
        <dbReference type="EMBL" id="KAJ1183773.1"/>
    </source>
</evidence>